<name>A0A8T0R827_PANVG</name>
<accession>A0A8T0R827</accession>
<reference evidence="1" key="1">
    <citation type="submission" date="2020-05" db="EMBL/GenBank/DDBJ databases">
        <title>WGS assembly of Panicum virgatum.</title>
        <authorList>
            <person name="Lovell J.T."/>
            <person name="Jenkins J."/>
            <person name="Shu S."/>
            <person name="Juenger T.E."/>
            <person name="Schmutz J."/>
        </authorList>
    </citation>
    <scope>NUCLEOTIDE SEQUENCE</scope>
    <source>
        <strain evidence="1">AP13</strain>
    </source>
</reference>
<organism evidence="1 2">
    <name type="scientific">Panicum virgatum</name>
    <name type="common">Blackwell switchgrass</name>
    <dbReference type="NCBI Taxonomy" id="38727"/>
    <lineage>
        <taxon>Eukaryota</taxon>
        <taxon>Viridiplantae</taxon>
        <taxon>Streptophyta</taxon>
        <taxon>Embryophyta</taxon>
        <taxon>Tracheophyta</taxon>
        <taxon>Spermatophyta</taxon>
        <taxon>Magnoliopsida</taxon>
        <taxon>Liliopsida</taxon>
        <taxon>Poales</taxon>
        <taxon>Poaceae</taxon>
        <taxon>PACMAD clade</taxon>
        <taxon>Panicoideae</taxon>
        <taxon>Panicodae</taxon>
        <taxon>Paniceae</taxon>
        <taxon>Panicinae</taxon>
        <taxon>Panicum</taxon>
        <taxon>Panicum sect. Hiantes</taxon>
    </lineage>
</organism>
<comment type="caution">
    <text evidence="1">The sequence shown here is derived from an EMBL/GenBank/DDBJ whole genome shotgun (WGS) entry which is preliminary data.</text>
</comment>
<gene>
    <name evidence="1" type="ORF">PVAP13_6KG022050</name>
</gene>
<sequence length="39" mass="3947">MLSRYSGAADNQRSSVGHYARVAVVIGTTSASSSASSSQ</sequence>
<keyword evidence="2" id="KW-1185">Reference proteome</keyword>
<dbReference type="AlphaFoldDB" id="A0A8T0R827"/>
<dbReference type="Proteomes" id="UP000823388">
    <property type="component" value="Chromosome 6K"/>
</dbReference>
<proteinExistence type="predicted"/>
<protein>
    <submittedName>
        <fullName evidence="1">Uncharacterized protein</fullName>
    </submittedName>
</protein>
<dbReference type="EMBL" id="CM029047">
    <property type="protein sequence ID" value="KAG2581258.1"/>
    <property type="molecule type" value="Genomic_DNA"/>
</dbReference>
<evidence type="ECO:0000313" key="2">
    <source>
        <dbReference type="Proteomes" id="UP000823388"/>
    </source>
</evidence>
<evidence type="ECO:0000313" key="1">
    <source>
        <dbReference type="EMBL" id="KAG2581258.1"/>
    </source>
</evidence>